<dbReference type="Proteomes" id="UP000253769">
    <property type="component" value="Unassembled WGS sequence"/>
</dbReference>
<comment type="caution">
    <text evidence="1">The sequence shown here is derived from an EMBL/GenBank/DDBJ whole genome shotgun (WGS) entry which is preliminary data.</text>
</comment>
<organism evidence="1 2">
    <name type="scientific">Motiliproteus coralliicola</name>
    <dbReference type="NCBI Taxonomy" id="2283196"/>
    <lineage>
        <taxon>Bacteria</taxon>
        <taxon>Pseudomonadati</taxon>
        <taxon>Pseudomonadota</taxon>
        <taxon>Gammaproteobacteria</taxon>
        <taxon>Oceanospirillales</taxon>
        <taxon>Oceanospirillaceae</taxon>
        <taxon>Motiliproteus</taxon>
    </lineage>
</organism>
<dbReference type="EMBL" id="QQOH01000002">
    <property type="protein sequence ID" value="RDE22742.1"/>
    <property type="molecule type" value="Genomic_DNA"/>
</dbReference>
<sequence>MGSHCPAAVANSIAAKTPDPLIKKGSMLRFTSLSRRPELPLLLAALLFPAIALAGGDPEPQPTAVAQPMVANSTLTGTSVVSSSKAKPDNSETAISLQPFRAFYQAEFDLGIHVNGEAIRELTRTADGQWQLSMKASAIAASIDERSRFALEQGRVTPQHYHYQRKLLTKKKTIEHRFDWPKQLLTSNVKGEQQQLALTQGTLDKVGFQIQLWQDIKAGADEATYPVADGRQIKTYEFDRLGKERISTPAGEFDTIKVARDRGDASARKTYIWFASELDHVIVKLQQIEPDGKQYTLVLERLESL</sequence>
<proteinExistence type="predicted"/>
<reference evidence="1 2" key="1">
    <citation type="submission" date="2018-07" db="EMBL/GenBank/DDBJ databases">
        <title>Motiliproteus coralliicola sp. nov., a bacterium isolated from Coral.</title>
        <authorList>
            <person name="Wang G."/>
        </authorList>
    </citation>
    <scope>NUCLEOTIDE SEQUENCE [LARGE SCALE GENOMIC DNA]</scope>
    <source>
        <strain evidence="1 2">C34</strain>
    </source>
</reference>
<dbReference type="AlphaFoldDB" id="A0A369WM00"/>
<keyword evidence="2" id="KW-1185">Reference proteome</keyword>
<name>A0A369WM00_9GAMM</name>
<gene>
    <name evidence="1" type="ORF">DV711_09195</name>
</gene>
<dbReference type="InterPro" id="IPR021457">
    <property type="entry name" value="DUF3108"/>
</dbReference>
<dbReference type="Pfam" id="PF11306">
    <property type="entry name" value="DUF3108"/>
    <property type="match status" value="1"/>
</dbReference>
<dbReference type="OrthoDB" id="6007799at2"/>
<protein>
    <submittedName>
        <fullName evidence="1">DUF3108 domain-containing protein</fullName>
    </submittedName>
</protein>
<accession>A0A369WM00</accession>
<evidence type="ECO:0000313" key="2">
    <source>
        <dbReference type="Proteomes" id="UP000253769"/>
    </source>
</evidence>
<evidence type="ECO:0000313" key="1">
    <source>
        <dbReference type="EMBL" id="RDE22742.1"/>
    </source>
</evidence>